<dbReference type="Gene3D" id="2.60.40.720">
    <property type="match status" value="1"/>
</dbReference>
<dbReference type="GO" id="GO:0000981">
    <property type="term" value="F:DNA-binding transcription factor activity, RNA polymerase II-specific"/>
    <property type="evidence" value="ECO:0007669"/>
    <property type="project" value="TreeGrafter"/>
</dbReference>
<dbReference type="PRINTS" id="PR00967">
    <property type="entry name" value="ONCOGENEAML1"/>
</dbReference>
<reference evidence="9" key="1">
    <citation type="submission" date="2016-06" db="UniProtKB">
        <authorList>
            <consortium name="WormBaseParasite"/>
        </authorList>
    </citation>
    <scope>IDENTIFICATION</scope>
</reference>
<organism evidence="9">
    <name type="scientific">Soboliphyme baturini</name>
    <dbReference type="NCBI Taxonomy" id="241478"/>
    <lineage>
        <taxon>Eukaryota</taxon>
        <taxon>Metazoa</taxon>
        <taxon>Ecdysozoa</taxon>
        <taxon>Nematoda</taxon>
        <taxon>Enoplea</taxon>
        <taxon>Dorylaimia</taxon>
        <taxon>Dioctophymatida</taxon>
        <taxon>Dioctophymatoidea</taxon>
        <taxon>Soboliphymatidae</taxon>
        <taxon>Soboliphyme</taxon>
    </lineage>
</organism>
<dbReference type="InterPro" id="IPR012346">
    <property type="entry name" value="p53/RUNT-type_TF_DNA-bd_sf"/>
</dbReference>
<dbReference type="PANTHER" id="PTHR11950">
    <property type="entry name" value="RUNT RELATED"/>
    <property type="match status" value="1"/>
</dbReference>
<gene>
    <name evidence="7" type="ORF">SBAD_LOCUS6530</name>
</gene>
<dbReference type="SUPFAM" id="SSF49417">
    <property type="entry name" value="p53-like transcription factors"/>
    <property type="match status" value="1"/>
</dbReference>
<dbReference type="Proteomes" id="UP000270296">
    <property type="component" value="Unassembled WGS sequence"/>
</dbReference>
<dbReference type="EMBL" id="UZAM01009830">
    <property type="protein sequence ID" value="VDP10234.1"/>
    <property type="molecule type" value="Genomic_DNA"/>
</dbReference>
<evidence type="ECO:0000313" key="9">
    <source>
        <dbReference type="WBParaSite" id="SBAD_0000678401-mRNA-1"/>
    </source>
</evidence>
<accession>A0A183ISD3</accession>
<evidence type="ECO:0000259" key="6">
    <source>
        <dbReference type="PROSITE" id="PS51062"/>
    </source>
</evidence>
<dbReference type="PROSITE" id="PS51062">
    <property type="entry name" value="RUNT"/>
    <property type="match status" value="1"/>
</dbReference>
<sequence>MSASSSATRSRVPVSSSSATASSGRNRVALNVLNLATASSSSGDEGATLDSGPGVSVRPVTYQQLATRYAPGELVPTGSPNFVCTALPSHWRSNKSLPVAFTVFALGVVKDGTKVSVKAGNDENFCAELRNCTAVMANQVARFNDLRFLGKSGRGN</sequence>
<reference evidence="7 8" key="2">
    <citation type="submission" date="2018-11" db="EMBL/GenBank/DDBJ databases">
        <authorList>
            <consortium name="Pathogen Informatics"/>
        </authorList>
    </citation>
    <scope>NUCLEOTIDE SEQUENCE [LARGE SCALE GENOMIC DNA]</scope>
</reference>
<keyword evidence="3" id="KW-0804">Transcription</keyword>
<keyword evidence="4" id="KW-0539">Nucleus</keyword>
<feature type="domain" description="Runt" evidence="6">
    <location>
        <begin position="62"/>
        <end position="156"/>
    </location>
</feature>
<name>A0A183ISD3_9BILA</name>
<feature type="region of interest" description="Disordered" evidence="5">
    <location>
        <begin position="1"/>
        <end position="24"/>
    </location>
</feature>
<dbReference type="WBParaSite" id="SBAD_0000678401-mRNA-1">
    <property type="protein sequence ID" value="SBAD_0000678401-mRNA-1"/>
    <property type="gene ID" value="SBAD_0000678401"/>
</dbReference>
<dbReference type="Pfam" id="PF00853">
    <property type="entry name" value="Runt"/>
    <property type="match status" value="1"/>
</dbReference>
<comment type="subcellular location">
    <subcellularLocation>
        <location evidence="1">Nucleus</location>
    </subcellularLocation>
</comment>
<evidence type="ECO:0000313" key="8">
    <source>
        <dbReference type="Proteomes" id="UP000270296"/>
    </source>
</evidence>
<dbReference type="GO" id="GO:0000978">
    <property type="term" value="F:RNA polymerase II cis-regulatory region sequence-specific DNA binding"/>
    <property type="evidence" value="ECO:0007669"/>
    <property type="project" value="TreeGrafter"/>
</dbReference>
<dbReference type="InterPro" id="IPR008967">
    <property type="entry name" value="p53-like_TF_DNA-bd_sf"/>
</dbReference>
<feature type="compositionally biased region" description="Low complexity" evidence="5">
    <location>
        <begin position="1"/>
        <end position="23"/>
    </location>
</feature>
<keyword evidence="8" id="KW-1185">Reference proteome</keyword>
<dbReference type="PANTHER" id="PTHR11950:SF31">
    <property type="entry name" value="SEGMENTATION PROTEIN RUNT"/>
    <property type="match status" value="1"/>
</dbReference>
<evidence type="ECO:0000256" key="1">
    <source>
        <dbReference type="ARBA" id="ARBA00004123"/>
    </source>
</evidence>
<evidence type="ECO:0000256" key="3">
    <source>
        <dbReference type="ARBA" id="ARBA00023163"/>
    </source>
</evidence>
<dbReference type="InterPro" id="IPR013524">
    <property type="entry name" value="Runt_dom"/>
</dbReference>
<dbReference type="GO" id="GO:0005524">
    <property type="term" value="F:ATP binding"/>
    <property type="evidence" value="ECO:0007669"/>
    <property type="project" value="InterPro"/>
</dbReference>
<dbReference type="GO" id="GO:0005634">
    <property type="term" value="C:nucleus"/>
    <property type="evidence" value="ECO:0007669"/>
    <property type="project" value="UniProtKB-SubCell"/>
</dbReference>
<evidence type="ECO:0000256" key="2">
    <source>
        <dbReference type="ARBA" id="ARBA00023015"/>
    </source>
</evidence>
<keyword evidence="2" id="KW-0805">Transcription regulation</keyword>
<dbReference type="InterPro" id="IPR000040">
    <property type="entry name" value="AML1_Runt"/>
</dbReference>
<evidence type="ECO:0000256" key="4">
    <source>
        <dbReference type="ARBA" id="ARBA00023242"/>
    </source>
</evidence>
<evidence type="ECO:0000313" key="7">
    <source>
        <dbReference type="EMBL" id="VDP10234.1"/>
    </source>
</evidence>
<dbReference type="AlphaFoldDB" id="A0A183ISD3"/>
<protein>
    <submittedName>
        <fullName evidence="9">Runt domain-containing protein</fullName>
    </submittedName>
</protein>
<evidence type="ECO:0000256" key="5">
    <source>
        <dbReference type="SAM" id="MobiDB-lite"/>
    </source>
</evidence>
<dbReference type="OrthoDB" id="10029800at2759"/>
<proteinExistence type="predicted"/>